<proteinExistence type="predicted"/>
<reference evidence="1 2" key="1">
    <citation type="submission" date="2024-08" db="EMBL/GenBank/DDBJ databases">
        <title>Insights into the chromosomal genome structure of Flemingia macrophylla.</title>
        <authorList>
            <person name="Ding Y."/>
            <person name="Zhao Y."/>
            <person name="Bi W."/>
            <person name="Wu M."/>
            <person name="Zhao G."/>
            <person name="Gong Y."/>
            <person name="Li W."/>
            <person name="Zhang P."/>
        </authorList>
    </citation>
    <scope>NUCLEOTIDE SEQUENCE [LARGE SCALE GENOMIC DNA]</scope>
    <source>
        <strain evidence="1">DYQJB</strain>
        <tissue evidence="1">Leaf</tissue>
    </source>
</reference>
<dbReference type="AlphaFoldDB" id="A0ABD1M7J4"/>
<sequence length="62" mass="6270">MVGVGGVGGEVDSKGTCRSIGTLGPVATVEERTITFGFDGWAKAPCFSWPGEETSCGACWGG</sequence>
<protein>
    <submittedName>
        <fullName evidence="1">Uncharacterized protein</fullName>
    </submittedName>
</protein>
<accession>A0ABD1M7J4</accession>
<keyword evidence="2" id="KW-1185">Reference proteome</keyword>
<dbReference type="EMBL" id="JBGMDY010000006">
    <property type="protein sequence ID" value="KAL2331754.1"/>
    <property type="molecule type" value="Genomic_DNA"/>
</dbReference>
<comment type="caution">
    <text evidence="1">The sequence shown here is derived from an EMBL/GenBank/DDBJ whole genome shotgun (WGS) entry which is preliminary data.</text>
</comment>
<dbReference type="Proteomes" id="UP001603857">
    <property type="component" value="Unassembled WGS sequence"/>
</dbReference>
<evidence type="ECO:0000313" key="1">
    <source>
        <dbReference type="EMBL" id="KAL2331754.1"/>
    </source>
</evidence>
<evidence type="ECO:0000313" key="2">
    <source>
        <dbReference type="Proteomes" id="UP001603857"/>
    </source>
</evidence>
<organism evidence="1 2">
    <name type="scientific">Flemingia macrophylla</name>
    <dbReference type="NCBI Taxonomy" id="520843"/>
    <lineage>
        <taxon>Eukaryota</taxon>
        <taxon>Viridiplantae</taxon>
        <taxon>Streptophyta</taxon>
        <taxon>Embryophyta</taxon>
        <taxon>Tracheophyta</taxon>
        <taxon>Spermatophyta</taxon>
        <taxon>Magnoliopsida</taxon>
        <taxon>eudicotyledons</taxon>
        <taxon>Gunneridae</taxon>
        <taxon>Pentapetalae</taxon>
        <taxon>rosids</taxon>
        <taxon>fabids</taxon>
        <taxon>Fabales</taxon>
        <taxon>Fabaceae</taxon>
        <taxon>Papilionoideae</taxon>
        <taxon>50 kb inversion clade</taxon>
        <taxon>NPAAA clade</taxon>
        <taxon>indigoferoid/millettioid clade</taxon>
        <taxon>Phaseoleae</taxon>
        <taxon>Flemingia</taxon>
    </lineage>
</organism>
<gene>
    <name evidence="1" type="ORF">Fmac_019335</name>
</gene>
<name>A0ABD1M7J4_9FABA</name>